<feature type="transmembrane region" description="Helical" evidence="1">
    <location>
        <begin position="44"/>
        <end position="64"/>
    </location>
</feature>
<dbReference type="PANTHER" id="PTHR34703:SF1">
    <property type="entry name" value="ANTIPORTER SUBUNIT MNHG2-RELATED"/>
    <property type="match status" value="1"/>
</dbReference>
<dbReference type="AlphaFoldDB" id="A0A518BXA4"/>
<dbReference type="RefSeq" id="WP_145445712.1">
    <property type="nucleotide sequence ID" value="NZ_CP036280.1"/>
</dbReference>
<evidence type="ECO:0000313" key="2">
    <source>
        <dbReference type="EMBL" id="QDU71574.1"/>
    </source>
</evidence>
<dbReference type="Proteomes" id="UP000320386">
    <property type="component" value="Chromosome"/>
</dbReference>
<name>A0A518BXA4_9BACT</name>
<dbReference type="GO" id="GO:0015385">
    <property type="term" value="F:sodium:proton antiporter activity"/>
    <property type="evidence" value="ECO:0007669"/>
    <property type="project" value="TreeGrafter"/>
</dbReference>
<keyword evidence="3" id="KW-1185">Reference proteome</keyword>
<reference evidence="2 3" key="1">
    <citation type="submission" date="2019-02" db="EMBL/GenBank/DDBJ databases">
        <title>Deep-cultivation of Planctomycetes and their phenomic and genomic characterization uncovers novel biology.</title>
        <authorList>
            <person name="Wiegand S."/>
            <person name="Jogler M."/>
            <person name="Boedeker C."/>
            <person name="Pinto D."/>
            <person name="Vollmers J."/>
            <person name="Rivas-Marin E."/>
            <person name="Kohn T."/>
            <person name="Peeters S.H."/>
            <person name="Heuer A."/>
            <person name="Rast P."/>
            <person name="Oberbeckmann S."/>
            <person name="Bunk B."/>
            <person name="Jeske O."/>
            <person name="Meyerdierks A."/>
            <person name="Storesund J.E."/>
            <person name="Kallscheuer N."/>
            <person name="Luecker S."/>
            <person name="Lage O.M."/>
            <person name="Pohl T."/>
            <person name="Merkel B.J."/>
            <person name="Hornburger P."/>
            <person name="Mueller R.-W."/>
            <person name="Bruemmer F."/>
            <person name="Labrenz M."/>
            <person name="Spormann A.M."/>
            <person name="Op den Camp H."/>
            <person name="Overmann J."/>
            <person name="Amann R."/>
            <person name="Jetten M.S.M."/>
            <person name="Mascher T."/>
            <person name="Medema M.H."/>
            <person name="Devos D.P."/>
            <person name="Kaster A.-K."/>
            <person name="Ovreas L."/>
            <person name="Rohde M."/>
            <person name="Galperin M.Y."/>
            <person name="Jogler C."/>
        </authorList>
    </citation>
    <scope>NUCLEOTIDE SEQUENCE [LARGE SCALE GENOMIC DNA]</scope>
    <source>
        <strain evidence="2 3">Pan265</strain>
    </source>
</reference>
<keyword evidence="1" id="KW-1133">Transmembrane helix</keyword>
<organism evidence="2 3">
    <name type="scientific">Mucisphaera calidilacus</name>
    <dbReference type="NCBI Taxonomy" id="2527982"/>
    <lineage>
        <taxon>Bacteria</taxon>
        <taxon>Pseudomonadati</taxon>
        <taxon>Planctomycetota</taxon>
        <taxon>Phycisphaerae</taxon>
        <taxon>Phycisphaerales</taxon>
        <taxon>Phycisphaeraceae</taxon>
        <taxon>Mucisphaera</taxon>
    </lineage>
</organism>
<dbReference type="KEGG" id="mcad:Pan265_14250"/>
<keyword evidence="1" id="KW-0812">Transmembrane</keyword>
<feature type="transmembrane region" description="Helical" evidence="1">
    <location>
        <begin position="70"/>
        <end position="88"/>
    </location>
</feature>
<dbReference type="NCBIfam" id="TIGR01300">
    <property type="entry name" value="CPA3_mnhG_phaG"/>
    <property type="match status" value="1"/>
</dbReference>
<sequence length="114" mass="12323">MIYIINDLLTLFFLLIGLGFMLIGAIGIVRLPDTYHRLHAASKCATLGLAGMLFAAVFNIGTLAVVTKAVVTLVFACVAVPVGSHILAKAALLDRAPMWTGTLDNEWLKRRRGK</sequence>
<protein>
    <submittedName>
        <fullName evidence="2">Na(+)/H(+) antiporter subunit G</fullName>
    </submittedName>
</protein>
<evidence type="ECO:0000313" key="3">
    <source>
        <dbReference type="Proteomes" id="UP000320386"/>
    </source>
</evidence>
<dbReference type="InterPro" id="IPR005133">
    <property type="entry name" value="PhaG_MnhG_YufB"/>
</dbReference>
<gene>
    <name evidence="2" type="primary">mrpG</name>
    <name evidence="2" type="ORF">Pan265_14250</name>
</gene>
<dbReference type="OrthoDB" id="9806575at2"/>
<dbReference type="Pfam" id="PF03334">
    <property type="entry name" value="PhaG_MnhG_YufB"/>
    <property type="match status" value="1"/>
</dbReference>
<accession>A0A518BXA4</accession>
<dbReference type="EMBL" id="CP036280">
    <property type="protein sequence ID" value="QDU71574.1"/>
    <property type="molecule type" value="Genomic_DNA"/>
</dbReference>
<dbReference type="PANTHER" id="PTHR34703">
    <property type="entry name" value="ANTIPORTER SUBUNIT MNHG2-RELATED"/>
    <property type="match status" value="1"/>
</dbReference>
<proteinExistence type="predicted"/>
<feature type="transmembrane region" description="Helical" evidence="1">
    <location>
        <begin position="12"/>
        <end position="32"/>
    </location>
</feature>
<keyword evidence="1" id="KW-0472">Membrane</keyword>
<evidence type="ECO:0000256" key="1">
    <source>
        <dbReference type="SAM" id="Phobius"/>
    </source>
</evidence>